<reference evidence="1 2" key="1">
    <citation type="submission" date="2016-10" db="EMBL/GenBank/DDBJ databases">
        <authorList>
            <person name="de Groot N.N."/>
        </authorList>
    </citation>
    <scope>NUCLEOTIDE SEQUENCE [LARGE SCALE GENOMIC DNA]</scope>
    <source>
        <strain evidence="1 2">CGMCC 1.8891</strain>
    </source>
</reference>
<accession>A0A1I3RR84</accession>
<evidence type="ECO:0000313" key="2">
    <source>
        <dbReference type="Proteomes" id="UP000183299"/>
    </source>
</evidence>
<dbReference type="EMBL" id="FORY01000005">
    <property type="protein sequence ID" value="SFJ49064.1"/>
    <property type="molecule type" value="Genomic_DNA"/>
</dbReference>
<proteinExistence type="predicted"/>
<dbReference type="OrthoDB" id="5518417at2"/>
<evidence type="ECO:0008006" key="3">
    <source>
        <dbReference type="Google" id="ProtNLM"/>
    </source>
</evidence>
<gene>
    <name evidence="1" type="ORF">SAMN04488138_105247</name>
</gene>
<sequence>MPKNCALCLQERELKNSHIMPQSMYRAAGRAGEPFESDLIHVDHMRGTAVRTSKQLKQKLLCESCEDKFSRIGEDYFARICFQGAGTFELRGELHGLTPDEISSGRKMWLESSAESVLNTSAIKYFVVSILWRHSICSLSGHASHYKGMLGKKYEEQFRLYLVEEMNFPENVQILSYVDDNAERASMISHPTCEKCSISGVSVKTHSFSVPGVRFRVLVGGGVERLKREINSDLIFYQWSSAQTEYAKDIATKLYRIKPKGRFQKEAEQILPKASGLKDSN</sequence>
<dbReference type="AlphaFoldDB" id="A0A1I3RR84"/>
<name>A0A1I3RR84_9RHOB</name>
<dbReference type="RefSeq" id="WP_139222481.1">
    <property type="nucleotide sequence ID" value="NZ_FORY01000005.1"/>
</dbReference>
<dbReference type="Proteomes" id="UP000183299">
    <property type="component" value="Unassembled WGS sequence"/>
</dbReference>
<protein>
    <recommendedName>
        <fullName evidence="3">HNH endonuclease</fullName>
    </recommendedName>
</protein>
<evidence type="ECO:0000313" key="1">
    <source>
        <dbReference type="EMBL" id="SFJ49064.1"/>
    </source>
</evidence>
<organism evidence="1 2">
    <name type="scientific">Celeribacter halophilus</name>
    <dbReference type="NCBI Taxonomy" id="576117"/>
    <lineage>
        <taxon>Bacteria</taxon>
        <taxon>Pseudomonadati</taxon>
        <taxon>Pseudomonadota</taxon>
        <taxon>Alphaproteobacteria</taxon>
        <taxon>Rhodobacterales</taxon>
        <taxon>Roseobacteraceae</taxon>
        <taxon>Celeribacter</taxon>
    </lineage>
</organism>
<keyword evidence="2" id="KW-1185">Reference proteome</keyword>